<dbReference type="GO" id="GO:0009791">
    <property type="term" value="P:post-embryonic development"/>
    <property type="evidence" value="ECO:0007669"/>
    <property type="project" value="UniProtKB-ARBA"/>
</dbReference>
<evidence type="ECO:0000256" key="1">
    <source>
        <dbReference type="ARBA" id="ARBA00004141"/>
    </source>
</evidence>
<dbReference type="STRING" id="4155.A0A022RNX4"/>
<dbReference type="PANTHER" id="PTHR33203">
    <property type="entry name" value="OLEOSIN"/>
    <property type="match status" value="1"/>
</dbReference>
<sequence>QSAASAAAALTVSSSMQKLKEHAPKPTQSIGFAAVLTISACVGAIMFLLIAAAVLGPIFLPLLILISNHIWIPLGVLVLIAATGFLSFLGFAVATAAALSWLYRYIRGFLCAPDLDRFDYAATRSGPV</sequence>
<evidence type="ECO:0000256" key="4">
    <source>
        <dbReference type="ARBA" id="ARBA00022677"/>
    </source>
</evidence>
<evidence type="ECO:0000256" key="8">
    <source>
        <dbReference type="SAM" id="Phobius"/>
    </source>
</evidence>
<keyword evidence="7 8" id="KW-0472">Membrane</keyword>
<evidence type="ECO:0000256" key="7">
    <source>
        <dbReference type="ARBA" id="ARBA00023136"/>
    </source>
</evidence>
<dbReference type="EMBL" id="KI630319">
    <property type="protein sequence ID" value="EYU41696.1"/>
    <property type="molecule type" value="Genomic_DNA"/>
</dbReference>
<feature type="transmembrane region" description="Helical" evidence="8">
    <location>
        <begin position="70"/>
        <end position="103"/>
    </location>
</feature>
<keyword evidence="4" id="KW-0551">Lipid droplet</keyword>
<dbReference type="GO" id="GO:0019915">
    <property type="term" value="P:lipid storage"/>
    <property type="evidence" value="ECO:0000318"/>
    <property type="project" value="GO_Central"/>
</dbReference>
<evidence type="ECO:0000256" key="5">
    <source>
        <dbReference type="ARBA" id="ARBA00022692"/>
    </source>
</evidence>
<accession>A0A022RNX4</accession>
<proteinExistence type="inferred from homology"/>
<evidence type="ECO:0000256" key="3">
    <source>
        <dbReference type="ARBA" id="ARBA00010858"/>
    </source>
</evidence>
<dbReference type="Proteomes" id="UP000030748">
    <property type="component" value="Unassembled WGS sequence"/>
</dbReference>
<dbReference type="GO" id="GO:0048608">
    <property type="term" value="P:reproductive structure development"/>
    <property type="evidence" value="ECO:0007669"/>
    <property type="project" value="UniProtKB-ARBA"/>
</dbReference>
<keyword evidence="10" id="KW-1185">Reference proteome</keyword>
<organism evidence="9 10">
    <name type="scientific">Erythranthe guttata</name>
    <name type="common">Yellow monkey flower</name>
    <name type="synonym">Mimulus guttatus</name>
    <dbReference type="NCBI Taxonomy" id="4155"/>
    <lineage>
        <taxon>Eukaryota</taxon>
        <taxon>Viridiplantae</taxon>
        <taxon>Streptophyta</taxon>
        <taxon>Embryophyta</taxon>
        <taxon>Tracheophyta</taxon>
        <taxon>Spermatophyta</taxon>
        <taxon>Magnoliopsida</taxon>
        <taxon>eudicotyledons</taxon>
        <taxon>Gunneridae</taxon>
        <taxon>Pentapetalae</taxon>
        <taxon>asterids</taxon>
        <taxon>lamiids</taxon>
        <taxon>Lamiales</taxon>
        <taxon>Phrymaceae</taxon>
        <taxon>Erythranthe</taxon>
    </lineage>
</organism>
<evidence type="ECO:0000313" key="10">
    <source>
        <dbReference type="Proteomes" id="UP000030748"/>
    </source>
</evidence>
<dbReference type="Pfam" id="PF01277">
    <property type="entry name" value="Oleosin"/>
    <property type="match status" value="1"/>
</dbReference>
<keyword evidence="5 8" id="KW-0812">Transmembrane</keyword>
<comment type="subcellular location">
    <subcellularLocation>
        <location evidence="2">Lipid droplet</location>
    </subcellularLocation>
    <subcellularLocation>
        <location evidence="1">Membrane</location>
        <topology evidence="1">Multi-pass membrane protein</topology>
    </subcellularLocation>
</comment>
<dbReference type="InterPro" id="IPR000136">
    <property type="entry name" value="Oleosin"/>
</dbReference>
<feature type="non-terminal residue" evidence="9">
    <location>
        <position position="1"/>
    </location>
</feature>
<evidence type="ECO:0008006" key="11">
    <source>
        <dbReference type="Google" id="ProtNLM"/>
    </source>
</evidence>
<evidence type="ECO:0000256" key="2">
    <source>
        <dbReference type="ARBA" id="ARBA00004502"/>
    </source>
</evidence>
<dbReference type="PANTHER" id="PTHR33203:SF4">
    <property type="entry name" value="F27J15.22"/>
    <property type="match status" value="1"/>
</dbReference>
<protein>
    <recommendedName>
        <fullName evidence="11">Oleosin</fullName>
    </recommendedName>
</protein>
<dbReference type="GO" id="GO:0012511">
    <property type="term" value="C:monolayer-surrounded lipid storage body"/>
    <property type="evidence" value="ECO:0007669"/>
    <property type="project" value="InterPro"/>
</dbReference>
<name>A0A022RNX4_ERYGU</name>
<evidence type="ECO:0000313" key="9">
    <source>
        <dbReference type="EMBL" id="EYU41696.1"/>
    </source>
</evidence>
<keyword evidence="6 8" id="KW-1133">Transmembrane helix</keyword>
<dbReference type="AlphaFoldDB" id="A0A022RNX4"/>
<feature type="transmembrane region" description="Helical" evidence="8">
    <location>
        <begin position="30"/>
        <end position="63"/>
    </location>
</feature>
<gene>
    <name evidence="9" type="ORF">MIMGU_mgv1a023338mg</name>
</gene>
<evidence type="ECO:0000256" key="6">
    <source>
        <dbReference type="ARBA" id="ARBA00022989"/>
    </source>
</evidence>
<dbReference type="GO" id="GO:0016020">
    <property type="term" value="C:membrane"/>
    <property type="evidence" value="ECO:0007669"/>
    <property type="project" value="UniProtKB-SubCell"/>
</dbReference>
<comment type="similarity">
    <text evidence="3">Belongs to the oleosin family.</text>
</comment>
<reference evidence="9 10" key="1">
    <citation type="journal article" date="2013" name="Proc. Natl. Acad. Sci. U.S.A.">
        <title>Fine-scale variation in meiotic recombination in Mimulus inferred from population shotgun sequencing.</title>
        <authorList>
            <person name="Hellsten U."/>
            <person name="Wright K.M."/>
            <person name="Jenkins J."/>
            <person name="Shu S."/>
            <person name="Yuan Y."/>
            <person name="Wessler S.R."/>
            <person name="Schmutz J."/>
            <person name="Willis J.H."/>
            <person name="Rokhsar D.S."/>
        </authorList>
    </citation>
    <scope>NUCLEOTIDE SEQUENCE [LARGE SCALE GENOMIC DNA]</scope>
    <source>
        <strain evidence="10">cv. DUN x IM62</strain>
    </source>
</reference>